<dbReference type="PANTHER" id="PTHR30006">
    <property type="entry name" value="THIAMINE-BINDING PERIPLASMIC PROTEIN-RELATED"/>
    <property type="match status" value="1"/>
</dbReference>
<evidence type="ECO:0000256" key="1">
    <source>
        <dbReference type="ARBA" id="ARBA00022729"/>
    </source>
</evidence>
<organism evidence="2 3">
    <name type="scientific">Kosmotoga pacifica</name>
    <dbReference type="NCBI Taxonomy" id="1330330"/>
    <lineage>
        <taxon>Bacteria</taxon>
        <taxon>Thermotogati</taxon>
        <taxon>Thermotogota</taxon>
        <taxon>Thermotogae</taxon>
        <taxon>Kosmotogales</taxon>
        <taxon>Kosmotogaceae</taxon>
        <taxon>Kosmotoga</taxon>
    </lineage>
</organism>
<dbReference type="InterPro" id="IPR005948">
    <property type="entry name" value="ThiB-like"/>
</dbReference>
<dbReference type="RefSeq" id="WP_047755285.1">
    <property type="nucleotide sequence ID" value="NZ_CAJUHA010000010.1"/>
</dbReference>
<dbReference type="SUPFAM" id="SSF53850">
    <property type="entry name" value="Periplasmic binding protein-like II"/>
    <property type="match status" value="1"/>
</dbReference>
<dbReference type="Proteomes" id="UP000035159">
    <property type="component" value="Chromosome"/>
</dbReference>
<dbReference type="KEGG" id="kpf:IX53_10285"/>
<keyword evidence="1" id="KW-0732">Signal</keyword>
<accession>A0A0G2Z968</accession>
<dbReference type="Gene3D" id="3.40.190.10">
    <property type="entry name" value="Periplasmic binding protein-like II"/>
    <property type="match status" value="2"/>
</dbReference>
<evidence type="ECO:0000313" key="2">
    <source>
        <dbReference type="EMBL" id="AKI98150.1"/>
    </source>
</evidence>
<proteinExistence type="predicted"/>
<sequence>MKRFLVFLIIVFTLTLFGEELIVYTYDSLLPFAREAFPLFEKETGVSVQVRTFGDAGALLSKLIAEKGQTEVDVVIGIDNLLARRAFDEGLFMSYLPENAHLIRDLNLIFDPLWRLTPYDYGAIAFIYDKSELGTLSLSSMDELTQNRFSKSIIIEDPRTSSTGLSFLMWTYALYGDNFIDFWKKFKNSILTITLGWDDAFEKFEAGEAPIMVSYATDGAYSYQYYGDVYYGTLIPGGKGYVQIEGAGIVKWSTKKELAKKFIDFLISPEAQKHIPLNQWMFPVVEVEMPECFKYALDPAEVVTVRNVDVEEVIRLWEGIIY</sequence>
<dbReference type="STRING" id="1330330.IX53_10285"/>
<dbReference type="PATRIC" id="fig|1330330.3.peg.2090"/>
<dbReference type="InterPro" id="IPR006059">
    <property type="entry name" value="SBP"/>
</dbReference>
<dbReference type="GO" id="GO:0015888">
    <property type="term" value="P:thiamine transport"/>
    <property type="evidence" value="ECO:0007669"/>
    <property type="project" value="InterPro"/>
</dbReference>
<keyword evidence="3" id="KW-1185">Reference proteome</keyword>
<dbReference type="AlphaFoldDB" id="A0A0G2Z968"/>
<reference evidence="2 3" key="1">
    <citation type="submission" date="2015-04" db="EMBL/GenBank/DDBJ databases">
        <title>Complete Genome Sequence of Kosmotoga pacifica SLHLJ1.</title>
        <authorList>
            <person name="Jiang L.J."/>
            <person name="Shao Z.Z."/>
            <person name="Jebbar M."/>
        </authorList>
    </citation>
    <scope>NUCLEOTIDE SEQUENCE [LARGE SCALE GENOMIC DNA]</scope>
    <source>
        <strain evidence="2 3">SLHLJ1</strain>
    </source>
</reference>
<dbReference type="EMBL" id="CP011232">
    <property type="protein sequence ID" value="AKI98150.1"/>
    <property type="molecule type" value="Genomic_DNA"/>
</dbReference>
<dbReference type="PANTHER" id="PTHR30006:SF2">
    <property type="entry name" value="ABC TRANSPORTER SUBSTRATE-BINDING PROTEIN"/>
    <property type="match status" value="1"/>
</dbReference>
<dbReference type="CDD" id="cd13545">
    <property type="entry name" value="PBP2_TbpA"/>
    <property type="match status" value="1"/>
</dbReference>
<gene>
    <name evidence="2" type="ORF">IX53_10285</name>
</gene>
<dbReference type="NCBIfam" id="TIGR01254">
    <property type="entry name" value="sfuA"/>
    <property type="match status" value="1"/>
</dbReference>
<evidence type="ECO:0000313" key="3">
    <source>
        <dbReference type="Proteomes" id="UP000035159"/>
    </source>
</evidence>
<name>A0A0G2Z968_9BACT</name>
<protein>
    <submittedName>
        <fullName evidence="2">ABC transporter substrate-binding protein</fullName>
    </submittedName>
</protein>
<dbReference type="OrthoDB" id="9769319at2"/>
<dbReference type="Pfam" id="PF01547">
    <property type="entry name" value="SBP_bac_1"/>
    <property type="match status" value="1"/>
</dbReference>
<dbReference type="GO" id="GO:0030975">
    <property type="term" value="F:thiamine binding"/>
    <property type="evidence" value="ECO:0007669"/>
    <property type="project" value="InterPro"/>
</dbReference>